<keyword evidence="1" id="KW-0479">Metal-binding</keyword>
<dbReference type="PROSITE" id="PS51083">
    <property type="entry name" value="ZF_HIT"/>
    <property type="match status" value="1"/>
</dbReference>
<sequence length="194" mass="20842">MAGTCEVCSTEPSKYRCPACGIMSCSLACTQSHKVYCTPKSPEASTQKQPPTVTDTGAAQAATNGHGPEQATQDTTVLPTPEALSSSKELQELFSRYPQLRSRLRDIYKVTLEDEWVEARPPVRGRGFGRGRGAHGRGRGGSRGPWTAQKGFNRGLGKVRKWRDSCEEGSSTGPDAEGFMKFVALVNGGNSSQS</sequence>
<dbReference type="Pfam" id="PF04438">
    <property type="entry name" value="zf-HIT"/>
    <property type="match status" value="1"/>
</dbReference>
<gene>
    <name evidence="7" type="ORF">C8Q69DRAFT_443519</name>
</gene>
<accession>A0A443HZ79</accession>
<dbReference type="InterPro" id="IPR051639">
    <property type="entry name" value="BCD1"/>
</dbReference>
<evidence type="ECO:0000256" key="2">
    <source>
        <dbReference type="ARBA" id="ARBA00022771"/>
    </source>
</evidence>
<evidence type="ECO:0000313" key="8">
    <source>
        <dbReference type="Proteomes" id="UP000283841"/>
    </source>
</evidence>
<organism evidence="7 8">
    <name type="scientific">Byssochlamys spectabilis</name>
    <name type="common">Paecilomyces variotii</name>
    <dbReference type="NCBI Taxonomy" id="264951"/>
    <lineage>
        <taxon>Eukaryota</taxon>
        <taxon>Fungi</taxon>
        <taxon>Dikarya</taxon>
        <taxon>Ascomycota</taxon>
        <taxon>Pezizomycotina</taxon>
        <taxon>Eurotiomycetes</taxon>
        <taxon>Eurotiomycetidae</taxon>
        <taxon>Eurotiales</taxon>
        <taxon>Thermoascaceae</taxon>
        <taxon>Paecilomyces</taxon>
    </lineage>
</organism>
<evidence type="ECO:0000259" key="6">
    <source>
        <dbReference type="PROSITE" id="PS51083"/>
    </source>
</evidence>
<dbReference type="GO" id="GO:0000492">
    <property type="term" value="P:box C/D snoRNP assembly"/>
    <property type="evidence" value="ECO:0007669"/>
    <property type="project" value="TreeGrafter"/>
</dbReference>
<keyword evidence="3" id="KW-0862">Zinc</keyword>
<dbReference type="GeneID" id="39598199"/>
<evidence type="ECO:0000256" key="4">
    <source>
        <dbReference type="PROSITE-ProRule" id="PRU00453"/>
    </source>
</evidence>
<feature type="compositionally biased region" description="Basic residues" evidence="5">
    <location>
        <begin position="127"/>
        <end position="140"/>
    </location>
</feature>
<evidence type="ECO:0000256" key="5">
    <source>
        <dbReference type="SAM" id="MobiDB-lite"/>
    </source>
</evidence>
<dbReference type="RefSeq" id="XP_028486761.1">
    <property type="nucleotide sequence ID" value="XM_028628922.1"/>
</dbReference>
<dbReference type="SUPFAM" id="SSF144232">
    <property type="entry name" value="HIT/MYND zinc finger-like"/>
    <property type="match status" value="1"/>
</dbReference>
<dbReference type="EMBL" id="RCNU01000003">
    <property type="protein sequence ID" value="RWQ97116.1"/>
    <property type="molecule type" value="Genomic_DNA"/>
</dbReference>
<name>A0A443HZ79_BYSSP</name>
<dbReference type="GO" id="GO:0000463">
    <property type="term" value="P:maturation of LSU-rRNA from tricistronic rRNA transcript (SSU-rRNA, 5.8S rRNA, LSU-rRNA)"/>
    <property type="evidence" value="ECO:0007669"/>
    <property type="project" value="TreeGrafter"/>
</dbReference>
<dbReference type="STRING" id="264951.A0A443HZ79"/>
<feature type="domain" description="HIT-type" evidence="6">
    <location>
        <begin position="5"/>
        <end position="37"/>
    </location>
</feature>
<feature type="region of interest" description="Disordered" evidence="5">
    <location>
        <begin position="39"/>
        <end position="75"/>
    </location>
</feature>
<dbReference type="GO" id="GO:0070761">
    <property type="term" value="C:pre-snoRNP complex"/>
    <property type="evidence" value="ECO:0007669"/>
    <property type="project" value="TreeGrafter"/>
</dbReference>
<reference evidence="7 8" key="1">
    <citation type="journal article" date="2018" name="Front. Microbiol.">
        <title>Genomic and genetic insights into a cosmopolitan fungus, Paecilomyces variotii (Eurotiales).</title>
        <authorList>
            <person name="Urquhart A.S."/>
            <person name="Mondo S.J."/>
            <person name="Makela M.R."/>
            <person name="Hane J.K."/>
            <person name="Wiebenga A."/>
            <person name="He G."/>
            <person name="Mihaltcheva S."/>
            <person name="Pangilinan J."/>
            <person name="Lipzen A."/>
            <person name="Barry K."/>
            <person name="de Vries R.P."/>
            <person name="Grigoriev I.V."/>
            <person name="Idnurm A."/>
        </authorList>
    </citation>
    <scope>NUCLEOTIDE SEQUENCE [LARGE SCALE GENOMIC DNA]</scope>
    <source>
        <strain evidence="7 8">CBS 101075</strain>
    </source>
</reference>
<dbReference type="GO" id="GO:0005634">
    <property type="term" value="C:nucleus"/>
    <property type="evidence" value="ECO:0007669"/>
    <property type="project" value="TreeGrafter"/>
</dbReference>
<dbReference type="GO" id="GO:0048254">
    <property type="term" value="P:snoRNA localization"/>
    <property type="evidence" value="ECO:0007669"/>
    <property type="project" value="TreeGrafter"/>
</dbReference>
<feature type="compositionally biased region" description="Polar residues" evidence="5">
    <location>
        <begin position="43"/>
        <end position="63"/>
    </location>
</feature>
<keyword evidence="2 4" id="KW-0863">Zinc-finger</keyword>
<dbReference type="Proteomes" id="UP000283841">
    <property type="component" value="Unassembled WGS sequence"/>
</dbReference>
<feature type="region of interest" description="Disordered" evidence="5">
    <location>
        <begin position="127"/>
        <end position="174"/>
    </location>
</feature>
<proteinExistence type="predicted"/>
<evidence type="ECO:0000256" key="3">
    <source>
        <dbReference type="ARBA" id="ARBA00022833"/>
    </source>
</evidence>
<evidence type="ECO:0000256" key="1">
    <source>
        <dbReference type="ARBA" id="ARBA00022723"/>
    </source>
</evidence>
<protein>
    <submittedName>
        <fullName evidence="7">Putative HIT finger domain protein</fullName>
    </submittedName>
</protein>
<dbReference type="InterPro" id="IPR007529">
    <property type="entry name" value="Znf_HIT"/>
</dbReference>
<dbReference type="CDD" id="cd23023">
    <property type="entry name" value="zf-HIT_BCD1"/>
    <property type="match status" value="1"/>
</dbReference>
<keyword evidence="8" id="KW-1185">Reference proteome</keyword>
<dbReference type="GO" id="GO:0008270">
    <property type="term" value="F:zinc ion binding"/>
    <property type="evidence" value="ECO:0007669"/>
    <property type="project" value="UniProtKB-UniRule"/>
</dbReference>
<dbReference type="AlphaFoldDB" id="A0A443HZ79"/>
<comment type="caution">
    <text evidence="7">The sequence shown here is derived from an EMBL/GenBank/DDBJ whole genome shotgun (WGS) entry which is preliminary data.</text>
</comment>
<dbReference type="VEuPathDB" id="FungiDB:C8Q69DRAFT_443519"/>
<dbReference type="Gene3D" id="3.30.60.190">
    <property type="match status" value="1"/>
</dbReference>
<dbReference type="PANTHER" id="PTHR13483">
    <property type="entry name" value="BOX C_D SNORNA PROTEIN 1-RELATED"/>
    <property type="match status" value="1"/>
</dbReference>
<evidence type="ECO:0000313" key="7">
    <source>
        <dbReference type="EMBL" id="RWQ97116.1"/>
    </source>
</evidence>